<dbReference type="GO" id="GO:0004563">
    <property type="term" value="F:beta-N-acetylhexosaminidase activity"/>
    <property type="evidence" value="ECO:0007669"/>
    <property type="project" value="UniProtKB-EC"/>
</dbReference>
<reference evidence="7" key="1">
    <citation type="journal article" date="2020" name="Microbiol. Resour. Announc.">
        <title>Complete Genome Sequence of Novel Psychrotolerant Legionella Strain TUM19329, Isolated from Antarctic Lake Sediment.</title>
        <authorList>
            <person name="Shimada S."/>
            <person name="Nakai R."/>
            <person name="Aoki K."/>
            <person name="Shimoeda N."/>
            <person name="Ohno G."/>
            <person name="Miyazaki Y."/>
            <person name="Kudoh S."/>
            <person name="Imura S."/>
            <person name="Watanabe K."/>
            <person name="Ishii Y."/>
            <person name="Tateda K."/>
        </authorList>
    </citation>
    <scope>NUCLEOTIDE SEQUENCE [LARGE SCALE GENOMIC DNA]</scope>
    <source>
        <strain evidence="7">TUM19329</strain>
    </source>
</reference>
<dbReference type="GO" id="GO:0005975">
    <property type="term" value="P:carbohydrate metabolic process"/>
    <property type="evidence" value="ECO:0007669"/>
    <property type="project" value="InterPro"/>
</dbReference>
<dbReference type="KEGG" id="lant:TUM19329_14900"/>
<evidence type="ECO:0000313" key="8">
    <source>
        <dbReference type="Proteomes" id="UP000502894"/>
    </source>
</evidence>
<comment type="similarity">
    <text evidence="2">Belongs to the glycosyl hydrolase 3 family.</text>
</comment>
<proteinExistence type="inferred from homology"/>
<name>A0A6F8T3V7_9GAMM</name>
<evidence type="ECO:0000259" key="6">
    <source>
        <dbReference type="Pfam" id="PF00933"/>
    </source>
</evidence>
<dbReference type="GO" id="GO:0009254">
    <property type="term" value="P:peptidoglycan turnover"/>
    <property type="evidence" value="ECO:0007669"/>
    <property type="project" value="TreeGrafter"/>
</dbReference>
<dbReference type="SUPFAM" id="SSF51445">
    <property type="entry name" value="(Trans)glycosidases"/>
    <property type="match status" value="1"/>
</dbReference>
<evidence type="ECO:0000256" key="5">
    <source>
        <dbReference type="ARBA" id="ARBA00023295"/>
    </source>
</evidence>
<dbReference type="PANTHER" id="PTHR30480:SF13">
    <property type="entry name" value="BETA-HEXOSAMINIDASE"/>
    <property type="match status" value="1"/>
</dbReference>
<evidence type="ECO:0000256" key="1">
    <source>
        <dbReference type="ARBA" id="ARBA00001231"/>
    </source>
</evidence>
<keyword evidence="5" id="KW-0326">Glycosidase</keyword>
<dbReference type="InterPro" id="IPR050226">
    <property type="entry name" value="NagZ_Beta-hexosaminidase"/>
</dbReference>
<keyword evidence="4 7" id="KW-0378">Hydrolase</keyword>
<dbReference type="EC" id="3.2.1.52" evidence="3"/>
<organism evidence="7 8">
    <name type="scientific">Legionella antarctica</name>
    <dbReference type="NCBI Taxonomy" id="2708020"/>
    <lineage>
        <taxon>Bacteria</taxon>
        <taxon>Pseudomonadati</taxon>
        <taxon>Pseudomonadota</taxon>
        <taxon>Gammaproteobacteria</taxon>
        <taxon>Legionellales</taxon>
        <taxon>Legionellaceae</taxon>
        <taxon>Legionella</taxon>
    </lineage>
</organism>
<dbReference type="EMBL" id="AP022839">
    <property type="protein sequence ID" value="BCA95129.1"/>
    <property type="molecule type" value="Genomic_DNA"/>
</dbReference>
<dbReference type="InterPro" id="IPR036962">
    <property type="entry name" value="Glyco_hydro_3_N_sf"/>
</dbReference>
<dbReference type="InterPro" id="IPR001764">
    <property type="entry name" value="Glyco_hydro_3_N"/>
</dbReference>
<accession>A0A6F8T3V7</accession>
<evidence type="ECO:0000256" key="4">
    <source>
        <dbReference type="ARBA" id="ARBA00022801"/>
    </source>
</evidence>
<dbReference type="AlphaFoldDB" id="A0A6F8T3V7"/>
<evidence type="ECO:0000256" key="3">
    <source>
        <dbReference type="ARBA" id="ARBA00012663"/>
    </source>
</evidence>
<dbReference type="Pfam" id="PF00933">
    <property type="entry name" value="Glyco_hydro_3"/>
    <property type="match status" value="1"/>
</dbReference>
<dbReference type="PANTHER" id="PTHR30480">
    <property type="entry name" value="BETA-HEXOSAMINIDASE-RELATED"/>
    <property type="match status" value="1"/>
</dbReference>
<evidence type="ECO:0000256" key="2">
    <source>
        <dbReference type="ARBA" id="ARBA00005336"/>
    </source>
</evidence>
<feature type="domain" description="Glycoside hydrolase family 3 N-terminal" evidence="6">
    <location>
        <begin position="14"/>
        <end position="339"/>
    </location>
</feature>
<gene>
    <name evidence="7" type="ORF">TUM19329_14900</name>
</gene>
<dbReference type="InterPro" id="IPR017853">
    <property type="entry name" value="GH"/>
</dbReference>
<evidence type="ECO:0000313" key="7">
    <source>
        <dbReference type="EMBL" id="BCA95129.1"/>
    </source>
</evidence>
<sequence length="347" mass="39138">MLIIGFNGKVIDERSAIATSIDKDNIGGVILFDFNQQSQTFDKNIESPEQVKKLNQKLQRVTQNANKLHQRPNLPLLISVDYEGGRVNRLHQRYGFPEISSPQQIGQRSLDEADNWANLMAKILRSSGFNVDFFPSLDVDVNPENPIIGKLERSFSSVPDDVTRYAQLYSRQFLTNQIQCSYKHFPGHGSSIADSHLGFVDITDTWTDQELVPFLQSLSQPHHCNMIMVAHVVNKKLDVTGVPATLSQSIITGLLRHDLQFDGVVITDDMQMKAIANYYGLANALTMSINAGVDMLIFGNQLVDKFQDPKELIDIIEQKVRSGEIPEQRINESYHRIIQMKQSLGNL</sequence>
<dbReference type="Proteomes" id="UP000502894">
    <property type="component" value="Chromosome"/>
</dbReference>
<protein>
    <recommendedName>
        <fullName evidence="3">beta-N-acetylhexosaminidase</fullName>
        <ecNumber evidence="3">3.2.1.52</ecNumber>
    </recommendedName>
</protein>
<keyword evidence="8" id="KW-1185">Reference proteome</keyword>
<comment type="catalytic activity">
    <reaction evidence="1">
        <text>Hydrolysis of terminal non-reducing N-acetyl-D-hexosamine residues in N-acetyl-beta-D-hexosaminides.</text>
        <dbReference type="EC" id="3.2.1.52"/>
    </reaction>
</comment>
<dbReference type="Gene3D" id="3.20.20.300">
    <property type="entry name" value="Glycoside hydrolase, family 3, N-terminal domain"/>
    <property type="match status" value="1"/>
</dbReference>